<dbReference type="EMBL" id="LT670846">
    <property type="protein sequence ID" value="SHK22856.1"/>
    <property type="molecule type" value="Genomic_DNA"/>
</dbReference>
<dbReference type="RefSeq" id="WP_079653538.1">
    <property type="nucleotide sequence ID" value="NZ_LT670846.1"/>
</dbReference>
<dbReference type="AlphaFoldDB" id="A0A1M6QRM7"/>
<accession>A0A1M6QRM7</accession>
<gene>
    <name evidence="1" type="ORF">SAMN05444391_0360</name>
</gene>
<dbReference type="OrthoDB" id="8563713at2"/>
<protein>
    <submittedName>
        <fullName evidence="1">Roadblock/LC7 domain-containing protein</fullName>
    </submittedName>
</protein>
<dbReference type="STRING" id="381751.SAMN05444391_0360"/>
<dbReference type="PIRSF" id="PIRSF006821">
    <property type="entry name" value="UCP006821"/>
    <property type="match status" value="1"/>
</dbReference>
<keyword evidence="2" id="KW-1185">Reference proteome</keyword>
<organism evidence="1 2">
    <name type="scientific">Thermocrinis minervae</name>
    <dbReference type="NCBI Taxonomy" id="381751"/>
    <lineage>
        <taxon>Bacteria</taxon>
        <taxon>Pseudomonadati</taxon>
        <taxon>Aquificota</taxon>
        <taxon>Aquificia</taxon>
        <taxon>Aquificales</taxon>
        <taxon>Aquificaceae</taxon>
        <taxon>Thermocrinis</taxon>
    </lineage>
</organism>
<dbReference type="Pfam" id="PF09941">
    <property type="entry name" value="DUF2173"/>
    <property type="match status" value="1"/>
</dbReference>
<dbReference type="InterPro" id="IPR018685">
    <property type="entry name" value="DUF2173"/>
</dbReference>
<evidence type="ECO:0000313" key="1">
    <source>
        <dbReference type="EMBL" id="SHK22856.1"/>
    </source>
</evidence>
<evidence type="ECO:0000313" key="2">
    <source>
        <dbReference type="Proteomes" id="UP000189810"/>
    </source>
</evidence>
<reference evidence="1 2" key="1">
    <citation type="submission" date="2016-11" db="EMBL/GenBank/DDBJ databases">
        <authorList>
            <person name="Jaros S."/>
            <person name="Januszkiewicz K."/>
            <person name="Wedrychowicz H."/>
        </authorList>
    </citation>
    <scope>NUCLEOTIDE SEQUENCE [LARGE SCALE GENOMIC DNA]</scope>
    <source>
        <strain evidence="1 2">DSM 19557</strain>
    </source>
</reference>
<name>A0A1M6QRM7_9AQUI</name>
<dbReference type="Proteomes" id="UP000189810">
    <property type="component" value="Chromosome I"/>
</dbReference>
<proteinExistence type="predicted"/>
<sequence>MADLDRLMKIKGVWAAGEFTDDGKLVAYKGNISEEHAAMAAEMCAANSMMAKMQCDGYTAFSGQEWTPLIGWALTGPKYSVCVVGNVGVFVNNDEVSFNEVFKVLREVAGK</sequence>